<evidence type="ECO:0000313" key="1">
    <source>
        <dbReference type="EMBL" id="KAI6092822.1"/>
    </source>
</evidence>
<dbReference type="EMBL" id="MU394282">
    <property type="protein sequence ID" value="KAI6092822.1"/>
    <property type="molecule type" value="Genomic_DNA"/>
</dbReference>
<evidence type="ECO:0000313" key="2">
    <source>
        <dbReference type="Proteomes" id="UP001497680"/>
    </source>
</evidence>
<keyword evidence="2" id="KW-1185">Reference proteome</keyword>
<name>A0ACC0DIZ5_9PEZI</name>
<reference evidence="1 2" key="1">
    <citation type="journal article" date="2022" name="New Phytol.">
        <title>Ecological generalism drives hyperdiversity of secondary metabolite gene clusters in xylarialean endophytes.</title>
        <authorList>
            <person name="Franco M.E.E."/>
            <person name="Wisecaver J.H."/>
            <person name="Arnold A.E."/>
            <person name="Ju Y.M."/>
            <person name="Slot J.C."/>
            <person name="Ahrendt S."/>
            <person name="Moore L.P."/>
            <person name="Eastman K.E."/>
            <person name="Scott K."/>
            <person name="Konkel Z."/>
            <person name="Mondo S.J."/>
            <person name="Kuo A."/>
            <person name="Hayes R.D."/>
            <person name="Haridas S."/>
            <person name="Andreopoulos B."/>
            <person name="Riley R."/>
            <person name="LaButti K."/>
            <person name="Pangilinan J."/>
            <person name="Lipzen A."/>
            <person name="Amirebrahimi M."/>
            <person name="Yan J."/>
            <person name="Adam C."/>
            <person name="Keymanesh K."/>
            <person name="Ng V."/>
            <person name="Louie K."/>
            <person name="Northen T."/>
            <person name="Drula E."/>
            <person name="Henrissat B."/>
            <person name="Hsieh H.M."/>
            <person name="Youens-Clark K."/>
            <person name="Lutzoni F."/>
            <person name="Miadlikowska J."/>
            <person name="Eastwood D.C."/>
            <person name="Hamelin R.C."/>
            <person name="Grigoriev I.V."/>
            <person name="U'Ren J.M."/>
        </authorList>
    </citation>
    <scope>NUCLEOTIDE SEQUENCE [LARGE SCALE GENOMIC DNA]</scope>
    <source>
        <strain evidence="1 2">ER1909</strain>
    </source>
</reference>
<accession>A0ACC0DIZ5</accession>
<protein>
    <submittedName>
        <fullName evidence="1">Uncharacterized protein</fullName>
    </submittedName>
</protein>
<proteinExistence type="predicted"/>
<organism evidence="1 2">
    <name type="scientific">Hypoxylon rubiginosum</name>
    <dbReference type="NCBI Taxonomy" id="110542"/>
    <lineage>
        <taxon>Eukaryota</taxon>
        <taxon>Fungi</taxon>
        <taxon>Dikarya</taxon>
        <taxon>Ascomycota</taxon>
        <taxon>Pezizomycotina</taxon>
        <taxon>Sordariomycetes</taxon>
        <taxon>Xylariomycetidae</taxon>
        <taxon>Xylariales</taxon>
        <taxon>Hypoxylaceae</taxon>
        <taxon>Hypoxylon</taxon>
    </lineage>
</organism>
<dbReference type="Proteomes" id="UP001497680">
    <property type="component" value="Unassembled WGS sequence"/>
</dbReference>
<sequence length="882" mass="100042">MAREKKKAPAPTRGVRAVTRRAKLDRAAQQDNAWRALNPLKAAPKLKHRTYFELVENADKKKKQLEFKITTDRHPPPGFEFVPIGHPKLTQACKDLSREQDAMIFIVSNSTNPENLDHHMNRVGYHFRGTIVDQAREVVEEDGQSAHILVAHHLDVPEPIPETQEEINRQADAVLKDLFPRIPNIDRMEIIQHAFQKDGKFHDKDKVGMASDLTLARRVQLAAIAHIRHTLTRYDELLKTTSWTNARKAVEKPCLAIIVKWRGDEETGRDQLDEILREVIEISDTEEDSEGDTPNGNSASAQPASIMPPTALATEPTVLQDMRTANPPPSQAHRRDLSIPGALASSRPKGVSKAEKRSARKTKRFRRYAAAAEALAGSSHQNGRANDSNAAHTGSVTMDLTMSPGPARSVHPSREPTVVVTRGTPIIEQVSRHVELRTDSQYFNGDRRSERIATVANGYAPPPPQSIHDPEGHRPKVGHPQTSYGYEQVPVSPVRHGLQDMLLQSIEPASPAGAQASRGASRVSHREPWHFEEPTRITARGVYEPMGSAPYHQPPRDVIHGDEFGARRYRVADRTAGEPDAYPGSFISINRQGQGEDPGREPVRYFSDRPVSSFGGADQHQAWPVTSDRMAHYHDDTPVRSRANPVIVDDAFRRPHQVVEVQRRPNEDYQVAPLRRDEMMRDVPIRRDTHVQNVQDSPRIVYIREAHPRPRSSYEHYSVPVNHPGHGLTTYEETNSHRIPAAGHRQHVVVDAPLDHEHRDYRQPSHNQHFGREPVVWPGNESRNVRVVDSDFRAPEIRYASARHDFPEGSNPVPVPEHLHDRRHAYRHELVEPVEVEPQQTHYRREHQSYATPSVRDEYIESREPSLRRYVPEPQRVIWVDR</sequence>
<comment type="caution">
    <text evidence="1">The sequence shown here is derived from an EMBL/GenBank/DDBJ whole genome shotgun (WGS) entry which is preliminary data.</text>
</comment>
<gene>
    <name evidence="1" type="ORF">F4821DRAFT_223364</name>
</gene>